<reference evidence="2 3" key="1">
    <citation type="journal article" date="2015" name="Genome Announc.">
        <title>Expanding the biotechnology potential of lactobacilli through comparative genomics of 213 strains and associated genera.</title>
        <authorList>
            <person name="Sun Z."/>
            <person name="Harris H.M."/>
            <person name="McCann A."/>
            <person name="Guo C."/>
            <person name="Argimon S."/>
            <person name="Zhang W."/>
            <person name="Yang X."/>
            <person name="Jeffery I.B."/>
            <person name="Cooney J.C."/>
            <person name="Kagawa T.F."/>
            <person name="Liu W."/>
            <person name="Song Y."/>
            <person name="Salvetti E."/>
            <person name="Wrobel A."/>
            <person name="Rasinkangas P."/>
            <person name="Parkhill J."/>
            <person name="Rea M.C."/>
            <person name="O'Sullivan O."/>
            <person name="Ritari J."/>
            <person name="Douillard F.P."/>
            <person name="Paul Ross R."/>
            <person name="Yang R."/>
            <person name="Briner A.E."/>
            <person name="Felis G.E."/>
            <person name="de Vos W.M."/>
            <person name="Barrangou R."/>
            <person name="Klaenhammer T.R."/>
            <person name="Caufield P.W."/>
            <person name="Cui Y."/>
            <person name="Zhang H."/>
            <person name="O'Toole P.W."/>
        </authorList>
    </citation>
    <scope>NUCLEOTIDE SEQUENCE [LARGE SCALE GENOMIC DNA]</scope>
    <source>
        <strain evidence="2 3">DSM 24301</strain>
    </source>
</reference>
<dbReference type="STRING" id="1293598.IV56_GL002132"/>
<dbReference type="AlphaFoldDB" id="A0A0R2MQS0"/>
<keyword evidence="3" id="KW-1185">Reference proteome</keyword>
<dbReference type="InterPro" id="IPR022742">
    <property type="entry name" value="Hydrolase_4"/>
</dbReference>
<sequence length="327" mass="36949">MIIVVLCGGLAVATQFLFNLALKRAGSREAVFEADHNQIDAPADLNEAKLAQFKQDWLDSVTIEPDSMVNRQHLTLKGWYYTHPERATHQWAILCHGFGGRHEEMYDKAPFFDQLGFNIFLADAQGHGQSEGDYIQMGYLDRLDIVDWIQVLLRRDPEAQIVLYGISMGGATVMMTAGEPLPANVKAIIEDCGYTSVADEFRYQLKQLYHVPSWPLITTFGWLVQWRLHWRLKAASSLEALKQARVPMLFFHGDADTFVPASMLDQNYAAAPTPKAKMLVAGAQHGMAALTAGDTYWHFVWQFLKQETQLTLIDWKNWNGGDLNEGE</sequence>
<dbReference type="PATRIC" id="fig|1293598.4.peg.2226"/>
<gene>
    <name evidence="2" type="ORF">IV56_GL002132</name>
</gene>
<dbReference type="InterPro" id="IPR052920">
    <property type="entry name" value="DNA-binding_regulatory"/>
</dbReference>
<dbReference type="PANTHER" id="PTHR43358">
    <property type="entry name" value="ALPHA/BETA-HYDROLASE"/>
    <property type="match status" value="1"/>
</dbReference>
<proteinExistence type="predicted"/>
<evidence type="ECO:0000313" key="2">
    <source>
        <dbReference type="EMBL" id="KRO15941.1"/>
    </source>
</evidence>
<accession>A0A0R2MQS0</accession>
<dbReference type="Gene3D" id="3.40.50.1820">
    <property type="entry name" value="alpha/beta hydrolase"/>
    <property type="match status" value="1"/>
</dbReference>
<organism evidence="2 3">
    <name type="scientific">Lacticaseibacillus saniviri JCM 17471 = DSM 24301</name>
    <dbReference type="NCBI Taxonomy" id="1293598"/>
    <lineage>
        <taxon>Bacteria</taxon>
        <taxon>Bacillati</taxon>
        <taxon>Bacillota</taxon>
        <taxon>Bacilli</taxon>
        <taxon>Lactobacillales</taxon>
        <taxon>Lactobacillaceae</taxon>
        <taxon>Lacticaseibacillus</taxon>
    </lineage>
</organism>
<dbReference type="InterPro" id="IPR029058">
    <property type="entry name" value="AB_hydrolase_fold"/>
</dbReference>
<dbReference type="EMBL" id="JQCE01000058">
    <property type="protein sequence ID" value="KRO15941.1"/>
    <property type="molecule type" value="Genomic_DNA"/>
</dbReference>
<keyword evidence="2" id="KW-0378">Hydrolase</keyword>
<dbReference type="PANTHER" id="PTHR43358:SF4">
    <property type="entry name" value="ALPHA_BETA HYDROLASE FOLD-1 DOMAIN-CONTAINING PROTEIN"/>
    <property type="match status" value="1"/>
</dbReference>
<evidence type="ECO:0000313" key="3">
    <source>
        <dbReference type="Proteomes" id="UP000050969"/>
    </source>
</evidence>
<evidence type="ECO:0000259" key="1">
    <source>
        <dbReference type="Pfam" id="PF12146"/>
    </source>
</evidence>
<comment type="caution">
    <text evidence="2">The sequence shown here is derived from an EMBL/GenBank/DDBJ whole genome shotgun (WGS) entry which is preliminary data.</text>
</comment>
<dbReference type="Proteomes" id="UP000050969">
    <property type="component" value="Unassembled WGS sequence"/>
</dbReference>
<dbReference type="SUPFAM" id="SSF53474">
    <property type="entry name" value="alpha/beta-Hydrolases"/>
    <property type="match status" value="1"/>
</dbReference>
<name>A0A0R2MQS0_9LACO</name>
<dbReference type="GO" id="GO:0016787">
    <property type="term" value="F:hydrolase activity"/>
    <property type="evidence" value="ECO:0007669"/>
    <property type="project" value="UniProtKB-KW"/>
</dbReference>
<feature type="domain" description="Serine aminopeptidase S33" evidence="1">
    <location>
        <begin position="92"/>
        <end position="189"/>
    </location>
</feature>
<dbReference type="Pfam" id="PF12146">
    <property type="entry name" value="Hydrolase_4"/>
    <property type="match status" value="1"/>
</dbReference>
<protein>
    <submittedName>
        <fullName evidence="2">Alpha beta fold family hydrolase</fullName>
    </submittedName>
</protein>